<feature type="transmembrane region" description="Helical" evidence="1">
    <location>
        <begin position="12"/>
        <end position="37"/>
    </location>
</feature>
<dbReference type="PROSITE" id="PS50887">
    <property type="entry name" value="GGDEF"/>
    <property type="match status" value="1"/>
</dbReference>
<dbReference type="CDD" id="cd01948">
    <property type="entry name" value="EAL"/>
    <property type="match status" value="1"/>
</dbReference>
<name>A0A8J3Y982_9ACTN</name>
<keyword evidence="1" id="KW-0812">Transmembrane</keyword>
<dbReference type="InterPro" id="IPR000160">
    <property type="entry name" value="GGDEF_dom"/>
</dbReference>
<keyword evidence="1" id="KW-1133">Transmembrane helix</keyword>
<protein>
    <recommendedName>
        <fullName evidence="6">Diguanylate cyclase/phosphodiesterase</fullName>
    </recommendedName>
</protein>
<keyword evidence="5" id="KW-1185">Reference proteome</keyword>
<feature type="domain" description="EAL" evidence="2">
    <location>
        <begin position="361"/>
        <end position="615"/>
    </location>
</feature>
<reference evidence="4" key="1">
    <citation type="submission" date="2021-01" db="EMBL/GenBank/DDBJ databases">
        <title>Whole genome shotgun sequence of Spirilliplanes yamanashiensis NBRC 15828.</title>
        <authorList>
            <person name="Komaki H."/>
            <person name="Tamura T."/>
        </authorList>
    </citation>
    <scope>NUCLEOTIDE SEQUENCE</scope>
    <source>
        <strain evidence="4">NBRC 15828</strain>
    </source>
</reference>
<dbReference type="AlphaFoldDB" id="A0A8J3Y982"/>
<dbReference type="Gene3D" id="3.20.20.450">
    <property type="entry name" value="EAL domain"/>
    <property type="match status" value="1"/>
</dbReference>
<accession>A0A8J3Y982</accession>
<comment type="caution">
    <text evidence="4">The sequence shown here is derived from an EMBL/GenBank/DDBJ whole genome shotgun (WGS) entry which is preliminary data.</text>
</comment>
<evidence type="ECO:0000313" key="4">
    <source>
        <dbReference type="EMBL" id="GIJ04336.1"/>
    </source>
</evidence>
<keyword evidence="1" id="KW-0472">Membrane</keyword>
<dbReference type="GO" id="GO:0071111">
    <property type="term" value="F:cyclic-guanylate-specific phosphodiesterase activity"/>
    <property type="evidence" value="ECO:0007669"/>
    <property type="project" value="InterPro"/>
</dbReference>
<dbReference type="SUPFAM" id="SSF55073">
    <property type="entry name" value="Nucleotide cyclase"/>
    <property type="match status" value="1"/>
</dbReference>
<dbReference type="Pfam" id="PF00990">
    <property type="entry name" value="GGDEF"/>
    <property type="match status" value="1"/>
</dbReference>
<dbReference type="SMART" id="SM00267">
    <property type="entry name" value="GGDEF"/>
    <property type="match status" value="1"/>
</dbReference>
<dbReference type="Gene3D" id="3.30.70.270">
    <property type="match status" value="1"/>
</dbReference>
<evidence type="ECO:0000256" key="1">
    <source>
        <dbReference type="SAM" id="Phobius"/>
    </source>
</evidence>
<dbReference type="InterPro" id="IPR001633">
    <property type="entry name" value="EAL_dom"/>
</dbReference>
<sequence>MTPGPRRAPESAVSPGAYAAAFLGAAIGLAVLLAVLAGGQEPAWLLLLVPAAWLLWDARARTRRAAADARALDAALRAARDLLEARDDLDAVAAAGARDLLGAERAEVAAAITADDDPAALRAGPLAVWLPRQRTGTPREQEVLTAYAGTVAAAARNAGAFARLSADVAAAAEREGRDALTGLPHRAALHRAAAGLLAGLDRSRPVALLLFDVDDFAAVNRALGHCGGDALLQRLATRLRDGLREGDLAARTGDDEFVVLVPDVPVLGDSAALGALGAAGSPLPQALRRARELQSQLVRPAEIRGFELVPRVSAGVVVGAAGAVDLSELLRRGKVALAEAKAQGGGVVAYDRHRDPGGTDHLVLLAELRAALAAGDQVVVELQPEVDLGTGVPTGVEALTRWLHPRLGKLGPSAFVPAVEHSDLLGPFTRHVLDRSLAVAAAWAADGVDVPVSVNLSARSLLDPTLPAQIGEALRRHRVPAGRLVLEITETVQVAATPVVDEVLAGLRSLGVQLSVDDFGTGFSTYELLARVAVDELKVDRAFVGRMTESPEALAIVRSTVELGRLLGVRVVAEGVETADQRAALTEMGCTHAQGYLFCQPLPADRIGAKLLELGEVSPARIVPLRADGAS</sequence>
<dbReference type="SMART" id="SM00052">
    <property type="entry name" value="EAL"/>
    <property type="match status" value="1"/>
</dbReference>
<proteinExistence type="predicted"/>
<evidence type="ECO:0000259" key="2">
    <source>
        <dbReference type="PROSITE" id="PS50883"/>
    </source>
</evidence>
<dbReference type="EMBL" id="BOOY01000026">
    <property type="protein sequence ID" value="GIJ04336.1"/>
    <property type="molecule type" value="Genomic_DNA"/>
</dbReference>
<evidence type="ECO:0000313" key="5">
    <source>
        <dbReference type="Proteomes" id="UP000652013"/>
    </source>
</evidence>
<dbReference type="Proteomes" id="UP000652013">
    <property type="component" value="Unassembled WGS sequence"/>
</dbReference>
<dbReference type="NCBIfam" id="TIGR00254">
    <property type="entry name" value="GGDEF"/>
    <property type="match status" value="1"/>
</dbReference>
<dbReference type="InterPro" id="IPR029787">
    <property type="entry name" value="Nucleotide_cyclase"/>
</dbReference>
<evidence type="ECO:0000259" key="3">
    <source>
        <dbReference type="PROSITE" id="PS50887"/>
    </source>
</evidence>
<dbReference type="SUPFAM" id="SSF141868">
    <property type="entry name" value="EAL domain-like"/>
    <property type="match status" value="1"/>
</dbReference>
<evidence type="ECO:0008006" key="6">
    <source>
        <dbReference type="Google" id="ProtNLM"/>
    </source>
</evidence>
<dbReference type="InterPro" id="IPR043128">
    <property type="entry name" value="Rev_trsase/Diguanyl_cyclase"/>
</dbReference>
<dbReference type="PANTHER" id="PTHR33121">
    <property type="entry name" value="CYCLIC DI-GMP PHOSPHODIESTERASE PDEF"/>
    <property type="match status" value="1"/>
</dbReference>
<dbReference type="PANTHER" id="PTHR33121:SF70">
    <property type="entry name" value="SIGNALING PROTEIN YKOW"/>
    <property type="match status" value="1"/>
</dbReference>
<dbReference type="PROSITE" id="PS50883">
    <property type="entry name" value="EAL"/>
    <property type="match status" value="1"/>
</dbReference>
<organism evidence="4 5">
    <name type="scientific">Spirilliplanes yamanashiensis</name>
    <dbReference type="NCBI Taxonomy" id="42233"/>
    <lineage>
        <taxon>Bacteria</taxon>
        <taxon>Bacillati</taxon>
        <taxon>Actinomycetota</taxon>
        <taxon>Actinomycetes</taxon>
        <taxon>Micromonosporales</taxon>
        <taxon>Micromonosporaceae</taxon>
        <taxon>Spirilliplanes</taxon>
    </lineage>
</organism>
<feature type="domain" description="GGDEF" evidence="3">
    <location>
        <begin position="204"/>
        <end position="353"/>
    </location>
</feature>
<dbReference type="CDD" id="cd01949">
    <property type="entry name" value="GGDEF"/>
    <property type="match status" value="1"/>
</dbReference>
<gene>
    <name evidence="4" type="ORF">Sya03_36880</name>
</gene>
<dbReference type="Pfam" id="PF00563">
    <property type="entry name" value="EAL"/>
    <property type="match status" value="1"/>
</dbReference>
<dbReference type="InterPro" id="IPR035919">
    <property type="entry name" value="EAL_sf"/>
</dbReference>
<dbReference type="InterPro" id="IPR050706">
    <property type="entry name" value="Cyclic-di-GMP_PDE-like"/>
</dbReference>